<evidence type="ECO:0000313" key="1">
    <source>
        <dbReference type="EMBL" id="NIZ40866.1"/>
    </source>
</evidence>
<dbReference type="Proteomes" id="UP000711995">
    <property type="component" value="Unassembled WGS sequence"/>
</dbReference>
<accession>A0A968GA70</accession>
<evidence type="ECO:0008006" key="3">
    <source>
        <dbReference type="Google" id="ProtNLM"/>
    </source>
</evidence>
<dbReference type="EMBL" id="JAATLJ010000001">
    <property type="protein sequence ID" value="NIZ40866.1"/>
    <property type="molecule type" value="Genomic_DNA"/>
</dbReference>
<comment type="caution">
    <text evidence="1">The sequence shown here is derived from an EMBL/GenBank/DDBJ whole genome shotgun (WGS) entry which is preliminary data.</text>
</comment>
<protein>
    <recommendedName>
        <fullName evidence="3">Peptidase S9 prolyl oligopeptidase catalytic domain-containing protein</fullName>
    </recommendedName>
</protein>
<evidence type="ECO:0000313" key="2">
    <source>
        <dbReference type="Proteomes" id="UP000711995"/>
    </source>
</evidence>
<dbReference type="RefSeq" id="WP_167700454.1">
    <property type="nucleotide sequence ID" value="NZ_CP118174.1"/>
</dbReference>
<organism evidence="1 2">
    <name type="scientific">Entomospira entomophila</name>
    <dbReference type="NCBI Taxonomy" id="2719988"/>
    <lineage>
        <taxon>Bacteria</taxon>
        <taxon>Pseudomonadati</taxon>
        <taxon>Spirochaetota</taxon>
        <taxon>Spirochaetia</taxon>
        <taxon>Spirochaetales</taxon>
        <taxon>Spirochaetaceae</taxon>
        <taxon>Entomospira</taxon>
    </lineage>
</organism>
<name>A0A968GA70_9SPIO</name>
<gene>
    <name evidence="1" type="ORF">HCT14_05035</name>
</gene>
<proteinExistence type="predicted"/>
<reference evidence="1 2" key="1">
    <citation type="submission" date="2020-03" db="EMBL/GenBank/DDBJ databases">
        <title>Spirochaetal bacteria isolated from arthropods constitute a novel genus Entomospira genus novum within the order Spirochaetales.</title>
        <authorList>
            <person name="Grana-Miraglia L."/>
            <person name="Sikutova S."/>
            <person name="Fingerle V."/>
            <person name="Sing A."/>
            <person name="Castillo-Ramirez S."/>
            <person name="Margos G."/>
            <person name="Rudolf I."/>
        </authorList>
    </citation>
    <scope>NUCLEOTIDE SEQUENCE [LARGE SCALE GENOMIC DNA]</scope>
    <source>
        <strain evidence="1 2">BR193</strain>
    </source>
</reference>
<dbReference type="InterPro" id="IPR029058">
    <property type="entry name" value="AB_hydrolase_fold"/>
</dbReference>
<dbReference type="Gene3D" id="3.40.50.1820">
    <property type="entry name" value="alpha/beta hydrolase"/>
    <property type="match status" value="1"/>
</dbReference>
<dbReference type="AlphaFoldDB" id="A0A968GA70"/>
<dbReference type="SUPFAM" id="SSF53474">
    <property type="entry name" value="alpha/beta-Hydrolases"/>
    <property type="match status" value="1"/>
</dbReference>
<keyword evidence="2" id="KW-1185">Reference proteome</keyword>
<sequence length="350" mass="39724">MRKNKISMIIILTLLTLPSLSAQLRYNYQPYTFQSLQSYPFKASSIILHSVIEDTPEYISYIASFTTMNRHMSLFFAIPKLSAGERLESVTIMLRDFHQHYTYSTGISIQSIAKEYLRAGIAVIAPDFFGFADSAEPPLGTANSAEAYLIMPINTAELYLSLSNNLIIHYETLAERYHPNPANITFKNIALWGHGDGGLTALHTLVILQEPIPTILWAPVSLDFANAWAFSRAQYSAIASKNAKQFVTEFERNYRISHYNIKENLDSIAPRTPIFLHHGENDNNTPVQWSHTLIKAISAENSSRNNQGIEPILFQYTMHPFLDHQLQPLQAQIILNDIAWMQQAFHHLIA</sequence>